<dbReference type="PROSITE" id="PS00056">
    <property type="entry name" value="RIBOSOMAL_S17"/>
    <property type="match status" value="1"/>
</dbReference>
<dbReference type="PANTHER" id="PTHR10744:SF1">
    <property type="entry name" value="SMALL RIBOSOMAL SUBUNIT PROTEIN US17M"/>
    <property type="match status" value="1"/>
</dbReference>
<evidence type="ECO:0000313" key="8">
    <source>
        <dbReference type="EMBL" id="AEG34096.1"/>
    </source>
</evidence>
<evidence type="ECO:0000256" key="6">
    <source>
        <dbReference type="HAMAP-Rule" id="MF_01345"/>
    </source>
</evidence>
<dbReference type="NCBIfam" id="NF004123">
    <property type="entry name" value="PRK05610.1"/>
    <property type="match status" value="1"/>
</dbReference>
<gene>
    <name evidence="6" type="primary">rpsQ</name>
    <name evidence="8" type="ordered locus">Ththe16_1701</name>
</gene>
<dbReference type="PANTHER" id="PTHR10744">
    <property type="entry name" value="40S RIBOSOMAL PROTEIN S11 FAMILY MEMBER"/>
    <property type="match status" value="1"/>
</dbReference>
<dbReference type="GO" id="GO:0006412">
    <property type="term" value="P:translation"/>
    <property type="evidence" value="ECO:0007669"/>
    <property type="project" value="UniProtKB-UniRule"/>
</dbReference>
<dbReference type="InterPro" id="IPR019979">
    <property type="entry name" value="Ribosomal_uS17_CS"/>
</dbReference>
<dbReference type="RefSeq" id="WP_008633415.1">
    <property type="nucleotide sequence ID" value="NC_017272.1"/>
</dbReference>
<dbReference type="AlphaFoldDB" id="F6DEP3"/>
<dbReference type="Gene3D" id="2.40.50.140">
    <property type="entry name" value="Nucleic acid-binding proteins"/>
    <property type="match status" value="1"/>
</dbReference>
<dbReference type="Pfam" id="PF00366">
    <property type="entry name" value="Ribosomal_S17"/>
    <property type="match status" value="1"/>
</dbReference>
<keyword evidence="2 6" id="KW-0699">rRNA-binding</keyword>
<dbReference type="GO" id="GO:0019843">
    <property type="term" value="F:rRNA binding"/>
    <property type="evidence" value="ECO:0007669"/>
    <property type="project" value="UniProtKB-UniRule"/>
</dbReference>
<comment type="function">
    <text evidence="6">One of the primary rRNA binding proteins, it binds specifically to the 5'-end of 16S ribosomal RNA.</text>
</comment>
<dbReference type="HOGENOM" id="CLU_073626_1_1_0"/>
<evidence type="ECO:0000256" key="1">
    <source>
        <dbReference type="ARBA" id="ARBA00010254"/>
    </source>
</evidence>
<keyword evidence="3 6" id="KW-0694">RNA-binding</keyword>
<name>F6DEP3_THETG</name>
<evidence type="ECO:0000256" key="7">
    <source>
        <dbReference type="RuleBase" id="RU003872"/>
    </source>
</evidence>
<comment type="subunit">
    <text evidence="6">Part of the 30S ribosomal subunit.</text>
</comment>
<dbReference type="Proteomes" id="UP000009233">
    <property type="component" value="Chromosome"/>
</dbReference>
<evidence type="ECO:0000313" key="9">
    <source>
        <dbReference type="Proteomes" id="UP000009233"/>
    </source>
</evidence>
<dbReference type="InterPro" id="IPR012340">
    <property type="entry name" value="NA-bd_OB-fold"/>
</dbReference>
<reference evidence="8 9" key="1">
    <citation type="submission" date="2011-05" db="EMBL/GenBank/DDBJ databases">
        <title>Complete sequence of chromosome of Thermus thermophilus SG0.5JP17-16.</title>
        <authorList>
            <consortium name="US DOE Joint Genome Institute"/>
            <person name="Lucas S."/>
            <person name="Han J."/>
            <person name="Lapidus A."/>
            <person name="Cheng J.-F."/>
            <person name="Goodwin L."/>
            <person name="Pitluck S."/>
            <person name="Peters L."/>
            <person name="Mikhailova N."/>
            <person name="Teshima H."/>
            <person name="Han C."/>
            <person name="Tapia R."/>
            <person name="Land M."/>
            <person name="Hauser L."/>
            <person name="Kyrpides N."/>
            <person name="Ivanova N."/>
            <person name="Pagani I."/>
            <person name="Allgaier M."/>
            <person name="Hugenholtz P."/>
            <person name="Singer S."/>
            <person name="Gladden J."/>
            <person name="Woyke T."/>
        </authorList>
    </citation>
    <scope>NUCLEOTIDE SEQUENCE [LARGE SCALE GENOMIC DNA]</scope>
    <source>
        <strain evidence="8 9">SG0.5JP17-16</strain>
    </source>
</reference>
<proteinExistence type="inferred from homology"/>
<sequence>MPKKVLTGVVVSDKMQKTVTVLVERQFPHPLYGKVIKRSKKYLAHDPEEKYKLGDVVEIIESRPISKRKRFRVLRLVESGRMDLVEKYLIRRQNYQSLSKRGGKV</sequence>
<accession>F6DEP3</accession>
<dbReference type="HAMAP" id="MF_01345_B">
    <property type="entry name" value="Ribosomal_uS17_B"/>
    <property type="match status" value="1"/>
</dbReference>
<dbReference type="InterPro" id="IPR000266">
    <property type="entry name" value="Ribosomal_uS17"/>
</dbReference>
<dbReference type="PRINTS" id="PR00973">
    <property type="entry name" value="RIBOSOMALS17"/>
</dbReference>
<keyword evidence="4 6" id="KW-0689">Ribosomal protein</keyword>
<comment type="similarity">
    <text evidence="1 6 7">Belongs to the universal ribosomal protein uS17 family.</text>
</comment>
<dbReference type="KEGG" id="tts:Ththe16_1701"/>
<dbReference type="InterPro" id="IPR019984">
    <property type="entry name" value="Ribosomal_uS17_bact/chlr"/>
</dbReference>
<evidence type="ECO:0000256" key="3">
    <source>
        <dbReference type="ARBA" id="ARBA00022884"/>
    </source>
</evidence>
<dbReference type="GO" id="GO:0003735">
    <property type="term" value="F:structural constituent of ribosome"/>
    <property type="evidence" value="ECO:0007669"/>
    <property type="project" value="UniProtKB-UniRule"/>
</dbReference>
<dbReference type="PATRIC" id="fig|762633.3.peg.1690"/>
<keyword evidence="5 6" id="KW-0687">Ribonucleoprotein</keyword>
<evidence type="ECO:0000256" key="2">
    <source>
        <dbReference type="ARBA" id="ARBA00022730"/>
    </source>
</evidence>
<protein>
    <recommendedName>
        <fullName evidence="6">Small ribosomal subunit protein uS17</fullName>
    </recommendedName>
</protein>
<organism evidence="8 9">
    <name type="scientific">Thermus thermophilus (strain SG0.5JP17-16)</name>
    <dbReference type="NCBI Taxonomy" id="762633"/>
    <lineage>
        <taxon>Bacteria</taxon>
        <taxon>Thermotogati</taxon>
        <taxon>Deinococcota</taxon>
        <taxon>Deinococci</taxon>
        <taxon>Thermales</taxon>
        <taxon>Thermaceae</taxon>
        <taxon>Thermus</taxon>
    </lineage>
</organism>
<evidence type="ECO:0000256" key="4">
    <source>
        <dbReference type="ARBA" id="ARBA00022980"/>
    </source>
</evidence>
<dbReference type="CDD" id="cd00364">
    <property type="entry name" value="Ribosomal_uS17"/>
    <property type="match status" value="1"/>
</dbReference>
<evidence type="ECO:0000256" key="5">
    <source>
        <dbReference type="ARBA" id="ARBA00023274"/>
    </source>
</evidence>
<dbReference type="EMBL" id="CP002777">
    <property type="protein sequence ID" value="AEG34096.1"/>
    <property type="molecule type" value="Genomic_DNA"/>
</dbReference>
<dbReference type="GO" id="GO:0022627">
    <property type="term" value="C:cytosolic small ribosomal subunit"/>
    <property type="evidence" value="ECO:0007669"/>
    <property type="project" value="UniProtKB-UniRule"/>
</dbReference>
<dbReference type="NCBIfam" id="TIGR03635">
    <property type="entry name" value="uS17_bact"/>
    <property type="match status" value="1"/>
</dbReference>
<dbReference type="SUPFAM" id="SSF50249">
    <property type="entry name" value="Nucleic acid-binding proteins"/>
    <property type="match status" value="1"/>
</dbReference>